<keyword evidence="9" id="KW-1185">Reference proteome</keyword>
<dbReference type="PANTHER" id="PTHR21058:SF0">
    <property type="entry name" value="6,7-DIMETHYL-8-RIBITYLLUMAZINE SYNTHASE"/>
    <property type="match status" value="1"/>
</dbReference>
<comment type="pathway">
    <text evidence="1 7">Cofactor biosynthesis; riboflavin biosynthesis; riboflavin from 2-hydroxy-3-oxobutyl phosphate and 5-amino-6-(D-ribitylamino)uracil: step 1/2.</text>
</comment>
<dbReference type="EC" id="2.5.1.78" evidence="3 7"/>
<accession>A0A7Z0D796</accession>
<feature type="binding site" evidence="7">
    <location>
        <position position="29"/>
    </location>
    <ligand>
        <name>5-amino-6-(D-ribitylamino)uracil</name>
        <dbReference type="ChEBI" id="CHEBI:15934"/>
    </ligand>
</feature>
<evidence type="ECO:0000256" key="7">
    <source>
        <dbReference type="HAMAP-Rule" id="MF_00178"/>
    </source>
</evidence>
<evidence type="ECO:0000256" key="2">
    <source>
        <dbReference type="ARBA" id="ARBA00007424"/>
    </source>
</evidence>
<comment type="caution">
    <text evidence="8">The sequence shown here is derived from an EMBL/GenBank/DDBJ whole genome shotgun (WGS) entry which is preliminary data.</text>
</comment>
<dbReference type="NCBIfam" id="TIGR00114">
    <property type="entry name" value="lumazine-synth"/>
    <property type="match status" value="1"/>
</dbReference>
<dbReference type="GO" id="GO:0009231">
    <property type="term" value="P:riboflavin biosynthetic process"/>
    <property type="evidence" value="ECO:0007669"/>
    <property type="project" value="UniProtKB-UniRule"/>
</dbReference>
<organism evidence="8 9">
    <name type="scientific">Naumannella cuiyingiana</name>
    <dbReference type="NCBI Taxonomy" id="1347891"/>
    <lineage>
        <taxon>Bacteria</taxon>
        <taxon>Bacillati</taxon>
        <taxon>Actinomycetota</taxon>
        <taxon>Actinomycetes</taxon>
        <taxon>Propionibacteriales</taxon>
        <taxon>Propionibacteriaceae</taxon>
        <taxon>Naumannella</taxon>
    </lineage>
</organism>
<protein>
    <recommendedName>
        <fullName evidence="3 7">6,7-dimethyl-8-ribityllumazine synthase</fullName>
        <shortName evidence="7">DMRL synthase</shortName>
        <shortName evidence="7">LS</shortName>
        <shortName evidence="7">Lumazine synthase</shortName>
        <ecNumber evidence="3 7">2.5.1.78</ecNumber>
    </recommendedName>
</protein>
<feature type="binding site" evidence="7">
    <location>
        <position position="116"/>
    </location>
    <ligand>
        <name>5-amino-6-(D-ribitylamino)uracil</name>
        <dbReference type="ChEBI" id="CHEBI:15934"/>
    </ligand>
</feature>
<evidence type="ECO:0000256" key="5">
    <source>
        <dbReference type="ARBA" id="ARBA00022679"/>
    </source>
</evidence>
<evidence type="ECO:0000313" key="9">
    <source>
        <dbReference type="Proteomes" id="UP000527616"/>
    </source>
</evidence>
<dbReference type="InterPro" id="IPR034964">
    <property type="entry name" value="LS"/>
</dbReference>
<keyword evidence="4 7" id="KW-0686">Riboflavin biosynthesis</keyword>
<evidence type="ECO:0000256" key="4">
    <source>
        <dbReference type="ARBA" id="ARBA00022619"/>
    </source>
</evidence>
<evidence type="ECO:0000256" key="6">
    <source>
        <dbReference type="ARBA" id="ARBA00048785"/>
    </source>
</evidence>
<dbReference type="Gene3D" id="3.40.50.960">
    <property type="entry name" value="Lumazine/riboflavin synthase"/>
    <property type="match status" value="1"/>
</dbReference>
<dbReference type="HAMAP" id="MF_00178">
    <property type="entry name" value="Lumazine_synth"/>
    <property type="match status" value="1"/>
</dbReference>
<dbReference type="Pfam" id="PF00885">
    <property type="entry name" value="DMRL_synthase"/>
    <property type="match status" value="1"/>
</dbReference>
<feature type="binding site" evidence="7">
    <location>
        <begin position="61"/>
        <end position="63"/>
    </location>
    <ligand>
        <name>5-amino-6-(D-ribitylamino)uracil</name>
        <dbReference type="ChEBI" id="CHEBI:15934"/>
    </ligand>
</feature>
<keyword evidence="5 7" id="KW-0808">Transferase</keyword>
<feature type="active site" description="Proton donor" evidence="7">
    <location>
        <position position="91"/>
    </location>
</feature>
<proteinExistence type="inferred from homology"/>
<feature type="binding site" evidence="7">
    <location>
        <begin position="88"/>
        <end position="89"/>
    </location>
    <ligand>
        <name>(2S)-2-hydroxy-3-oxobutyl phosphate</name>
        <dbReference type="ChEBI" id="CHEBI:58830"/>
    </ligand>
</feature>
<dbReference type="CDD" id="cd09209">
    <property type="entry name" value="Lumazine_synthase-I"/>
    <property type="match status" value="1"/>
</dbReference>
<reference evidence="8 9" key="1">
    <citation type="submission" date="2020-07" db="EMBL/GenBank/DDBJ databases">
        <title>Sequencing the genomes of 1000 actinobacteria strains.</title>
        <authorList>
            <person name="Klenk H.-P."/>
        </authorList>
    </citation>
    <scope>NUCLEOTIDE SEQUENCE [LARGE SCALE GENOMIC DNA]</scope>
    <source>
        <strain evidence="8 9">DSM 103164</strain>
    </source>
</reference>
<dbReference type="InterPro" id="IPR036467">
    <property type="entry name" value="LS/RS_sf"/>
</dbReference>
<gene>
    <name evidence="7" type="primary">ribH</name>
    <name evidence="8" type="ORF">GGQ54_000732</name>
</gene>
<dbReference type="SUPFAM" id="SSF52121">
    <property type="entry name" value="Lumazine synthase"/>
    <property type="match status" value="1"/>
</dbReference>
<dbReference type="GO" id="GO:0009349">
    <property type="term" value="C:riboflavin synthase complex"/>
    <property type="evidence" value="ECO:0007669"/>
    <property type="project" value="UniProtKB-UniRule"/>
</dbReference>
<name>A0A7Z0D796_9ACTN</name>
<dbReference type="UniPathway" id="UPA00275">
    <property type="reaction ID" value="UER00404"/>
</dbReference>
<comment type="catalytic activity">
    <reaction evidence="6 7">
        <text>(2S)-2-hydroxy-3-oxobutyl phosphate + 5-amino-6-(D-ribitylamino)uracil = 6,7-dimethyl-8-(1-D-ribityl)lumazine + phosphate + 2 H2O + H(+)</text>
        <dbReference type="Rhea" id="RHEA:26152"/>
        <dbReference type="ChEBI" id="CHEBI:15377"/>
        <dbReference type="ChEBI" id="CHEBI:15378"/>
        <dbReference type="ChEBI" id="CHEBI:15934"/>
        <dbReference type="ChEBI" id="CHEBI:43474"/>
        <dbReference type="ChEBI" id="CHEBI:58201"/>
        <dbReference type="ChEBI" id="CHEBI:58830"/>
        <dbReference type="EC" id="2.5.1.78"/>
    </reaction>
</comment>
<dbReference type="InterPro" id="IPR002180">
    <property type="entry name" value="LS/RS"/>
</dbReference>
<comment type="function">
    <text evidence="7">Catalyzes the formation of 6,7-dimethyl-8-ribityllumazine by condensation of 5-amino-6-(D-ribitylamino)uracil with 3,4-dihydroxy-2-butanone 4-phosphate. This is the penultimate step in the biosynthesis of riboflavin.</text>
</comment>
<feature type="binding site" evidence="7">
    <location>
        <position position="130"/>
    </location>
    <ligand>
        <name>(2S)-2-hydroxy-3-oxobutyl phosphate</name>
        <dbReference type="ChEBI" id="CHEBI:58830"/>
    </ligand>
</feature>
<evidence type="ECO:0000256" key="3">
    <source>
        <dbReference type="ARBA" id="ARBA00012664"/>
    </source>
</evidence>
<dbReference type="RefSeq" id="WP_179444155.1">
    <property type="nucleotide sequence ID" value="NZ_JACBZS010000001.1"/>
</dbReference>
<sequence length="166" mass="17306">MGTDVRYAGRVEPALDATGLRIAVACGRFNDHVTMRLLEGTRRELAGLGGEPAVEAWVPGAFELPFACRRLAVDHDAVIALGCVIRGDTAHFDHVAGQAAAGLMRVGLDTGVPVVFGVLTTENIDQALARSEGAGGHNVGAEAARTAVEMSRFGDRARVSAGGRSR</sequence>
<feature type="binding site" evidence="7">
    <location>
        <begin position="83"/>
        <end position="85"/>
    </location>
    <ligand>
        <name>5-amino-6-(D-ribitylamino)uracil</name>
        <dbReference type="ChEBI" id="CHEBI:15934"/>
    </ligand>
</feature>
<comment type="similarity">
    <text evidence="2 7">Belongs to the DMRL synthase family.</text>
</comment>
<dbReference type="GO" id="GO:0000906">
    <property type="term" value="F:6,7-dimethyl-8-ribityllumazine synthase activity"/>
    <property type="evidence" value="ECO:0007669"/>
    <property type="project" value="UniProtKB-UniRule"/>
</dbReference>
<evidence type="ECO:0000313" key="8">
    <source>
        <dbReference type="EMBL" id="NYI70172.1"/>
    </source>
</evidence>
<dbReference type="EMBL" id="JACBZS010000001">
    <property type="protein sequence ID" value="NYI70172.1"/>
    <property type="molecule type" value="Genomic_DNA"/>
</dbReference>
<dbReference type="Proteomes" id="UP000527616">
    <property type="component" value="Unassembled WGS sequence"/>
</dbReference>
<evidence type="ECO:0000256" key="1">
    <source>
        <dbReference type="ARBA" id="ARBA00004917"/>
    </source>
</evidence>
<dbReference type="AlphaFoldDB" id="A0A7Z0D796"/>
<dbReference type="PANTHER" id="PTHR21058">
    <property type="entry name" value="6,7-DIMETHYL-8-RIBITYLLUMAZINE SYNTHASE DMRL SYNTHASE LUMAZINE SYNTHASE"/>
    <property type="match status" value="1"/>
</dbReference>